<evidence type="ECO:0000259" key="1">
    <source>
        <dbReference type="PROSITE" id="PS51725"/>
    </source>
</evidence>
<proteinExistence type="predicted"/>
<dbReference type="PROSITE" id="PS51725">
    <property type="entry name" value="ABM"/>
    <property type="match status" value="1"/>
</dbReference>
<dbReference type="Gene3D" id="3.30.70.100">
    <property type="match status" value="1"/>
</dbReference>
<dbReference type="AlphaFoldDB" id="A0A286G673"/>
<evidence type="ECO:0000313" key="3">
    <source>
        <dbReference type="Proteomes" id="UP000219621"/>
    </source>
</evidence>
<reference evidence="2 3" key="1">
    <citation type="submission" date="2017-09" db="EMBL/GenBank/DDBJ databases">
        <authorList>
            <person name="Ehlers B."/>
            <person name="Leendertz F.H."/>
        </authorList>
    </citation>
    <scope>NUCLEOTIDE SEQUENCE [LARGE SCALE GENOMIC DNA]</scope>
    <source>
        <strain evidence="2 3">USBA 140</strain>
    </source>
</reference>
<dbReference type="Proteomes" id="UP000219621">
    <property type="component" value="Unassembled WGS sequence"/>
</dbReference>
<keyword evidence="2" id="KW-0503">Monooxygenase</keyword>
<dbReference type="PANTHER" id="PTHR37811">
    <property type="entry name" value="BLL5343 PROTEIN"/>
    <property type="match status" value="1"/>
</dbReference>
<dbReference type="Pfam" id="PF03992">
    <property type="entry name" value="ABM"/>
    <property type="match status" value="1"/>
</dbReference>
<feature type="domain" description="ABM" evidence="1">
    <location>
        <begin position="8"/>
        <end position="95"/>
    </location>
</feature>
<gene>
    <name evidence="2" type="ORF">SAMN05421508_101760</name>
</gene>
<name>A0A286G673_9PROT</name>
<dbReference type="EMBL" id="OCNJ01000001">
    <property type="protein sequence ID" value="SOD91003.1"/>
    <property type="molecule type" value="Genomic_DNA"/>
</dbReference>
<dbReference type="SUPFAM" id="SSF54909">
    <property type="entry name" value="Dimeric alpha+beta barrel"/>
    <property type="match status" value="1"/>
</dbReference>
<dbReference type="PANTHER" id="PTHR37811:SF2">
    <property type="entry name" value="ABM DOMAIN-CONTAINING PROTEIN"/>
    <property type="match status" value="1"/>
</dbReference>
<dbReference type="RefSeq" id="WP_097277617.1">
    <property type="nucleotide sequence ID" value="NZ_OCNJ01000001.1"/>
</dbReference>
<sequence>MDDRTPGCYAVIFSSQRNDQPGDGYGAAADRMVELAKAQPGFLGIESARGPDGFGITVSYWESEEAIRAWKLHAEHVQARERGRTEWYDFSTTRVARVERAYSSARRGG</sequence>
<dbReference type="GO" id="GO:0004497">
    <property type="term" value="F:monooxygenase activity"/>
    <property type="evidence" value="ECO:0007669"/>
    <property type="project" value="UniProtKB-KW"/>
</dbReference>
<dbReference type="InterPro" id="IPR011008">
    <property type="entry name" value="Dimeric_a/b-barrel"/>
</dbReference>
<dbReference type="InterPro" id="IPR007138">
    <property type="entry name" value="ABM_dom"/>
</dbReference>
<protein>
    <submittedName>
        <fullName evidence="2">Heme-degrading monooxygenase HmoA</fullName>
    </submittedName>
</protein>
<accession>A0A286G673</accession>
<dbReference type="OrthoDB" id="9797060at2"/>
<keyword evidence="2" id="KW-0560">Oxidoreductase</keyword>
<keyword evidence="3" id="KW-1185">Reference proteome</keyword>
<organism evidence="2 3">
    <name type="scientific">Caenispirillum bisanense</name>
    <dbReference type="NCBI Taxonomy" id="414052"/>
    <lineage>
        <taxon>Bacteria</taxon>
        <taxon>Pseudomonadati</taxon>
        <taxon>Pseudomonadota</taxon>
        <taxon>Alphaproteobacteria</taxon>
        <taxon>Rhodospirillales</taxon>
        <taxon>Novispirillaceae</taxon>
        <taxon>Caenispirillum</taxon>
    </lineage>
</organism>
<dbReference type="InterPro" id="IPR052936">
    <property type="entry name" value="Jasmonate_Hydroxylase-like"/>
</dbReference>
<evidence type="ECO:0000313" key="2">
    <source>
        <dbReference type="EMBL" id="SOD91003.1"/>
    </source>
</evidence>